<dbReference type="InterPro" id="IPR041694">
    <property type="entry name" value="ADH_N_2"/>
</dbReference>
<keyword evidence="4" id="KW-1185">Reference proteome</keyword>
<dbReference type="Gene3D" id="3.90.180.10">
    <property type="entry name" value="Medium-chain alcohol dehydrogenases, catalytic domain"/>
    <property type="match status" value="1"/>
</dbReference>
<dbReference type="Proteomes" id="UP001209540">
    <property type="component" value="Unassembled WGS sequence"/>
</dbReference>
<reference evidence="3" key="2">
    <citation type="submission" date="2023-02" db="EMBL/GenBank/DDBJ databases">
        <authorList>
            <consortium name="DOE Joint Genome Institute"/>
            <person name="Mondo S.J."/>
            <person name="Chang Y."/>
            <person name="Wang Y."/>
            <person name="Ahrendt S."/>
            <person name="Andreopoulos W."/>
            <person name="Barry K."/>
            <person name="Beard J."/>
            <person name="Benny G.L."/>
            <person name="Blankenship S."/>
            <person name="Bonito G."/>
            <person name="Cuomo C."/>
            <person name="Desiro A."/>
            <person name="Gervers K.A."/>
            <person name="Hundley H."/>
            <person name="Kuo A."/>
            <person name="LaButti K."/>
            <person name="Lang B.F."/>
            <person name="Lipzen A."/>
            <person name="O'Donnell K."/>
            <person name="Pangilinan J."/>
            <person name="Reynolds N."/>
            <person name="Sandor L."/>
            <person name="Smith M.W."/>
            <person name="Tsang A."/>
            <person name="Grigoriev I.V."/>
            <person name="Stajich J.E."/>
            <person name="Spatafora J.W."/>
        </authorList>
    </citation>
    <scope>NUCLEOTIDE SEQUENCE</scope>
    <source>
        <strain evidence="3">RSA 2281</strain>
    </source>
</reference>
<dbReference type="InterPro" id="IPR045010">
    <property type="entry name" value="MDR_fam"/>
</dbReference>
<dbReference type="CDD" id="cd05288">
    <property type="entry name" value="PGDH"/>
    <property type="match status" value="1"/>
</dbReference>
<gene>
    <name evidence="3" type="ORF">BDA99DRAFT_549656</name>
</gene>
<accession>A0AAD5L005</accession>
<keyword evidence="1" id="KW-0560">Oxidoreductase</keyword>
<dbReference type="Pfam" id="PF00107">
    <property type="entry name" value="ADH_zinc_N"/>
    <property type="match status" value="1"/>
</dbReference>
<feature type="domain" description="Enoyl reductase (ER)" evidence="2">
    <location>
        <begin position="20"/>
        <end position="339"/>
    </location>
</feature>
<evidence type="ECO:0000259" key="2">
    <source>
        <dbReference type="SMART" id="SM00829"/>
    </source>
</evidence>
<evidence type="ECO:0000313" key="3">
    <source>
        <dbReference type="EMBL" id="KAI9278687.1"/>
    </source>
</evidence>
<evidence type="ECO:0000256" key="1">
    <source>
        <dbReference type="ARBA" id="ARBA00023002"/>
    </source>
</evidence>
<organism evidence="3 4">
    <name type="scientific">Phascolomyces articulosus</name>
    <dbReference type="NCBI Taxonomy" id="60185"/>
    <lineage>
        <taxon>Eukaryota</taxon>
        <taxon>Fungi</taxon>
        <taxon>Fungi incertae sedis</taxon>
        <taxon>Mucoromycota</taxon>
        <taxon>Mucoromycotina</taxon>
        <taxon>Mucoromycetes</taxon>
        <taxon>Mucorales</taxon>
        <taxon>Lichtheimiaceae</taxon>
        <taxon>Phascolomyces</taxon>
    </lineage>
</organism>
<dbReference type="GO" id="GO:0016628">
    <property type="term" value="F:oxidoreductase activity, acting on the CH-CH group of donors, NAD or NADP as acceptor"/>
    <property type="evidence" value="ECO:0007669"/>
    <property type="project" value="InterPro"/>
</dbReference>
<dbReference type="InterPro" id="IPR011032">
    <property type="entry name" value="GroES-like_sf"/>
</dbReference>
<dbReference type="Gene3D" id="3.40.50.720">
    <property type="entry name" value="NAD(P)-binding Rossmann-like Domain"/>
    <property type="match status" value="1"/>
</dbReference>
<dbReference type="PANTHER" id="PTHR43205:SF7">
    <property type="entry name" value="PROSTAGLANDIN REDUCTASE 1"/>
    <property type="match status" value="1"/>
</dbReference>
<dbReference type="PANTHER" id="PTHR43205">
    <property type="entry name" value="PROSTAGLANDIN REDUCTASE"/>
    <property type="match status" value="1"/>
</dbReference>
<proteinExistence type="predicted"/>
<dbReference type="SUPFAM" id="SSF51735">
    <property type="entry name" value="NAD(P)-binding Rossmann-fold domains"/>
    <property type="match status" value="1"/>
</dbReference>
<evidence type="ECO:0000313" key="4">
    <source>
        <dbReference type="Proteomes" id="UP001209540"/>
    </source>
</evidence>
<comment type="caution">
    <text evidence="3">The sequence shown here is derived from an EMBL/GenBank/DDBJ whole genome shotgun (WGS) entry which is preliminary data.</text>
</comment>
<name>A0AAD5L005_9FUNG</name>
<dbReference type="InterPro" id="IPR036291">
    <property type="entry name" value="NAD(P)-bd_dom_sf"/>
</dbReference>
<dbReference type="SUPFAM" id="SSF50129">
    <property type="entry name" value="GroES-like"/>
    <property type="match status" value="2"/>
</dbReference>
<dbReference type="InterPro" id="IPR020843">
    <property type="entry name" value="ER"/>
</dbReference>
<dbReference type="AlphaFoldDB" id="A0AAD5L005"/>
<dbReference type="Pfam" id="PF16884">
    <property type="entry name" value="ADH_N_2"/>
    <property type="match status" value="1"/>
</dbReference>
<reference evidence="3" key="1">
    <citation type="journal article" date="2022" name="IScience">
        <title>Evolution of zygomycete secretomes and the origins of terrestrial fungal ecologies.</title>
        <authorList>
            <person name="Chang Y."/>
            <person name="Wang Y."/>
            <person name="Mondo S."/>
            <person name="Ahrendt S."/>
            <person name="Andreopoulos W."/>
            <person name="Barry K."/>
            <person name="Beard J."/>
            <person name="Benny G.L."/>
            <person name="Blankenship S."/>
            <person name="Bonito G."/>
            <person name="Cuomo C."/>
            <person name="Desiro A."/>
            <person name="Gervers K.A."/>
            <person name="Hundley H."/>
            <person name="Kuo A."/>
            <person name="LaButti K."/>
            <person name="Lang B.F."/>
            <person name="Lipzen A."/>
            <person name="O'Donnell K."/>
            <person name="Pangilinan J."/>
            <person name="Reynolds N."/>
            <person name="Sandor L."/>
            <person name="Smith M.E."/>
            <person name="Tsang A."/>
            <person name="Grigoriev I.V."/>
            <person name="Stajich J.E."/>
            <person name="Spatafora J.W."/>
        </authorList>
    </citation>
    <scope>NUCLEOTIDE SEQUENCE</scope>
    <source>
        <strain evidence="3">RSA 2281</strain>
    </source>
</reference>
<dbReference type="FunFam" id="3.40.50.720:FF:000121">
    <property type="entry name" value="Prostaglandin reductase 2"/>
    <property type="match status" value="1"/>
</dbReference>
<dbReference type="SMART" id="SM00829">
    <property type="entry name" value="PKS_ER"/>
    <property type="match status" value="1"/>
</dbReference>
<dbReference type="EMBL" id="JAIXMP010000001">
    <property type="protein sequence ID" value="KAI9278687.1"/>
    <property type="molecule type" value="Genomic_DNA"/>
</dbReference>
<dbReference type="InterPro" id="IPR013149">
    <property type="entry name" value="ADH-like_C"/>
</dbReference>
<sequence length="344" mass="37482">MTHGLAIIFKQVPKGVYVPGQDLVVEQSTIDLHAPLKEGEFILKNLVLSVDPYMRIFLENGVLKPGNVMGGNSMSVVLRSNNPDFQKDDLVYGKIARGRFEKYSLVSAEYAKASYKVRNQPKQTGLPLSNYCGALGMAGMTAYGGLLKVGKPVAGETIFISAASGAVGQLVGQMAKNLGLHVVGSAGSDAKINYLKEIGFDGAFNYKTDDIDAKLTELCPNGIDIYFDNVGGVMLEKAIDHASHYARFPICGAISQYDDLKGGYPIKNFHKVMSKAITIQGFHFTQYTEELEEEFLENVAKWLNDGSIKYAESISEGIETMPQALLDVMEGKNFGKQIVKVADL</sequence>
<protein>
    <recommendedName>
        <fullName evidence="2">Enoyl reductase (ER) domain-containing protein</fullName>
    </recommendedName>
</protein>